<proteinExistence type="predicted"/>
<protein>
    <submittedName>
        <fullName evidence="1">Glyoxalase</fullName>
    </submittedName>
</protein>
<dbReference type="Proteomes" id="UP000663801">
    <property type="component" value="Unassembled WGS sequence"/>
</dbReference>
<accession>A0A939C4U0</accession>
<evidence type="ECO:0000313" key="1">
    <source>
        <dbReference type="EMBL" id="MBM9475562.1"/>
    </source>
</evidence>
<dbReference type="AlphaFoldDB" id="A0A939C4U0"/>
<comment type="caution">
    <text evidence="1">The sequence shown here is derived from an EMBL/GenBank/DDBJ whole genome shotgun (WGS) entry which is preliminary data.</text>
</comment>
<dbReference type="SUPFAM" id="SSF54593">
    <property type="entry name" value="Glyoxalase/Bleomycin resistance protein/Dihydroxybiphenyl dioxygenase"/>
    <property type="match status" value="1"/>
</dbReference>
<name>A0A939C4U0_9ACTN</name>
<sequence>MVMGRTVPLEMIRDRTTFGCVSRAASLTTSTTQLILTWASPTAVDPRVCDVDISVEVDDVERAHAEAVERGLDVVYPLADEAWGIRRFFVRDGTGRIVNVASHRSAGR</sequence>
<dbReference type="RefSeq" id="WP_205255675.1">
    <property type="nucleotide sequence ID" value="NZ_BAAAPV010000002.1"/>
</dbReference>
<dbReference type="Gene3D" id="3.10.180.10">
    <property type="entry name" value="2,3-Dihydroxybiphenyl 1,2-Dioxygenase, domain 1"/>
    <property type="match status" value="1"/>
</dbReference>
<dbReference type="EMBL" id="JAERWL010000005">
    <property type="protein sequence ID" value="MBM9475562.1"/>
    <property type="molecule type" value="Genomic_DNA"/>
</dbReference>
<dbReference type="InterPro" id="IPR029068">
    <property type="entry name" value="Glyas_Bleomycin-R_OHBP_Dase"/>
</dbReference>
<evidence type="ECO:0000313" key="2">
    <source>
        <dbReference type="Proteomes" id="UP000663801"/>
    </source>
</evidence>
<organism evidence="1 2">
    <name type="scientific">Nakamurella flavida</name>
    <dbReference type="NCBI Taxonomy" id="363630"/>
    <lineage>
        <taxon>Bacteria</taxon>
        <taxon>Bacillati</taxon>
        <taxon>Actinomycetota</taxon>
        <taxon>Actinomycetes</taxon>
        <taxon>Nakamurellales</taxon>
        <taxon>Nakamurellaceae</taxon>
        <taxon>Nakamurella</taxon>
    </lineage>
</organism>
<reference evidence="1" key="1">
    <citation type="submission" date="2021-01" db="EMBL/GenBank/DDBJ databases">
        <title>KCTC 19127 draft genome.</title>
        <authorList>
            <person name="An D."/>
        </authorList>
    </citation>
    <scope>NUCLEOTIDE SEQUENCE</scope>
    <source>
        <strain evidence="1">KCTC 19127</strain>
    </source>
</reference>
<keyword evidence="2" id="KW-1185">Reference proteome</keyword>
<gene>
    <name evidence="1" type="ORF">JL107_03795</name>
</gene>